<dbReference type="OrthoDB" id="429143at2759"/>
<dbReference type="Proteomes" id="UP000554235">
    <property type="component" value="Unassembled WGS sequence"/>
</dbReference>
<evidence type="ECO:0000313" key="2">
    <source>
        <dbReference type="EMBL" id="KAF4460547.1"/>
    </source>
</evidence>
<dbReference type="GO" id="GO:0005737">
    <property type="term" value="C:cytoplasm"/>
    <property type="evidence" value="ECO:0007669"/>
    <property type="project" value="TreeGrafter"/>
</dbReference>
<name>A0A8H4PGZ3_9HYPO</name>
<reference evidence="2 3" key="1">
    <citation type="submission" date="2020-01" db="EMBL/GenBank/DDBJ databases">
        <title>Identification and distribution of gene clusters putatively required for synthesis of sphingolipid metabolism inhibitors in phylogenetically diverse species of the filamentous fungus Fusarium.</title>
        <authorList>
            <person name="Kim H.-S."/>
            <person name="Busman M."/>
            <person name="Brown D.W."/>
            <person name="Divon H."/>
            <person name="Uhlig S."/>
            <person name="Proctor R.H."/>
        </authorList>
    </citation>
    <scope>NUCLEOTIDE SEQUENCE [LARGE SCALE GENOMIC DNA]</scope>
    <source>
        <strain evidence="2 3">NRRL 20459</strain>
    </source>
</reference>
<evidence type="ECO:0000259" key="1">
    <source>
        <dbReference type="Pfam" id="PF01266"/>
    </source>
</evidence>
<dbReference type="SUPFAM" id="SSF51905">
    <property type="entry name" value="FAD/NAD(P)-binding domain"/>
    <property type="match status" value="1"/>
</dbReference>
<dbReference type="Gene3D" id="3.30.9.10">
    <property type="entry name" value="D-Amino Acid Oxidase, subunit A, domain 2"/>
    <property type="match status" value="2"/>
</dbReference>
<dbReference type="PANTHER" id="PTHR13847:SF260">
    <property type="entry name" value="FAD DEPENDENT OXIDOREDUCTASE DOMAIN-CONTAINING PROTEIN"/>
    <property type="match status" value="1"/>
</dbReference>
<gene>
    <name evidence="2" type="ORF">FALBO_12671</name>
</gene>
<keyword evidence="3" id="KW-1185">Reference proteome</keyword>
<protein>
    <submittedName>
        <fullName evidence="2">FAD dependent oxidoreductase</fullName>
    </submittedName>
</protein>
<organism evidence="2 3">
    <name type="scientific">Fusarium albosuccineum</name>
    <dbReference type="NCBI Taxonomy" id="1237068"/>
    <lineage>
        <taxon>Eukaryota</taxon>
        <taxon>Fungi</taxon>
        <taxon>Dikarya</taxon>
        <taxon>Ascomycota</taxon>
        <taxon>Pezizomycotina</taxon>
        <taxon>Sordariomycetes</taxon>
        <taxon>Hypocreomycetidae</taxon>
        <taxon>Hypocreales</taxon>
        <taxon>Nectriaceae</taxon>
        <taxon>Fusarium</taxon>
        <taxon>Fusarium decemcellulare species complex</taxon>
    </lineage>
</organism>
<dbReference type="Pfam" id="PF01266">
    <property type="entry name" value="DAO"/>
    <property type="match status" value="1"/>
</dbReference>
<proteinExistence type="predicted"/>
<evidence type="ECO:0000313" key="3">
    <source>
        <dbReference type="Proteomes" id="UP000554235"/>
    </source>
</evidence>
<accession>A0A8H4PGZ3</accession>
<dbReference type="Gene3D" id="3.50.50.60">
    <property type="entry name" value="FAD/NAD(P)-binding domain"/>
    <property type="match status" value="2"/>
</dbReference>
<dbReference type="InterPro" id="IPR036188">
    <property type="entry name" value="FAD/NAD-bd_sf"/>
</dbReference>
<comment type="caution">
    <text evidence="2">The sequence shown here is derived from an EMBL/GenBank/DDBJ whole genome shotgun (WGS) entry which is preliminary data.</text>
</comment>
<feature type="domain" description="FAD dependent oxidoreductase" evidence="1">
    <location>
        <begin position="40"/>
        <end position="298"/>
    </location>
</feature>
<dbReference type="AlphaFoldDB" id="A0A8H4PGZ3"/>
<sequence>MKPSLPNTPSSLSHWHRTTRSFPYLHANHSVDVPISSRYVAIGSGLSGALTAYHLLERGVPGRAILILEAREAVSGASGINAGHVRPGKPSFIHDRLHVSSANHDMDAFRGFPVFSARHGPEQARKILESEKMVLEIVKTFVEENKVDCDFLYRTTMDVCLSKEFATYQLKAMESYKAAGGDTSHVQVYRGQEAQAKTGMSNAVSAYEWPAASNHPGKLCQWILSAVLAKGVKLWTDCPAIKISKNRGSELRWDVETPRGTVSADTIVHCTNAHAAVLLPQLASFITPHRSQAYAFIPTYLCAFSGHDERITQNSQREFEDLAASRGVSSLRPGEGLDHVWAGILGMTFDNVPLIGPIDGLDGQWICAGFNGHGMARIFACAPGLVKLMFGEEWADTGLPECFQFSRERINMCLREAEKSVL</sequence>
<dbReference type="EMBL" id="JAADYS010001919">
    <property type="protein sequence ID" value="KAF4460547.1"/>
    <property type="molecule type" value="Genomic_DNA"/>
</dbReference>
<dbReference type="PANTHER" id="PTHR13847">
    <property type="entry name" value="SARCOSINE DEHYDROGENASE-RELATED"/>
    <property type="match status" value="1"/>
</dbReference>
<dbReference type="InterPro" id="IPR006076">
    <property type="entry name" value="FAD-dep_OxRdtase"/>
</dbReference>